<accession>A0A0K9PHD3</accession>
<keyword evidence="9 11" id="KW-0472">Membrane</keyword>
<keyword evidence="3 11" id="KW-0813">Transport</keyword>
<evidence type="ECO:0000256" key="3">
    <source>
        <dbReference type="ARBA" id="ARBA00022448"/>
    </source>
</evidence>
<dbReference type="PANTHER" id="PTHR10791:SF222">
    <property type="entry name" value="BIDIRECTIONAL SUGAR TRANSPORTER SWEET15"/>
    <property type="match status" value="1"/>
</dbReference>
<dbReference type="OMA" id="KLVCAMN"/>
<gene>
    <name evidence="12" type="ORF">ZOSMA_23G00230</name>
</gene>
<comment type="similarity">
    <text evidence="2 11">Belongs to the SWEET sugar transporter family.</text>
</comment>
<feature type="transmembrane region" description="Helical" evidence="11">
    <location>
        <begin position="47"/>
        <end position="64"/>
    </location>
</feature>
<evidence type="ECO:0000313" key="12">
    <source>
        <dbReference type="EMBL" id="KMZ68371.1"/>
    </source>
</evidence>
<reference evidence="13" key="1">
    <citation type="journal article" date="2016" name="Nature">
        <title>The genome of the seagrass Zostera marina reveals angiosperm adaptation to the sea.</title>
        <authorList>
            <person name="Olsen J.L."/>
            <person name="Rouze P."/>
            <person name="Verhelst B."/>
            <person name="Lin Y.-C."/>
            <person name="Bayer T."/>
            <person name="Collen J."/>
            <person name="Dattolo E."/>
            <person name="De Paoli E."/>
            <person name="Dittami S."/>
            <person name="Maumus F."/>
            <person name="Michel G."/>
            <person name="Kersting A."/>
            <person name="Lauritano C."/>
            <person name="Lohaus R."/>
            <person name="Toepel M."/>
            <person name="Tonon T."/>
            <person name="Vanneste K."/>
            <person name="Amirebrahimi M."/>
            <person name="Brakel J."/>
            <person name="Bostroem C."/>
            <person name="Chovatia M."/>
            <person name="Grimwood J."/>
            <person name="Jenkins J.W."/>
            <person name="Jueterbock A."/>
            <person name="Mraz A."/>
            <person name="Stam W.T."/>
            <person name="Tice H."/>
            <person name="Bornberg-Bauer E."/>
            <person name="Green P.J."/>
            <person name="Pearson G.A."/>
            <person name="Procaccini G."/>
            <person name="Duarte C.M."/>
            <person name="Schmutz J."/>
            <person name="Reusch T.B.H."/>
            <person name="Van de Peer Y."/>
        </authorList>
    </citation>
    <scope>NUCLEOTIDE SEQUENCE [LARGE SCALE GENOMIC DNA]</scope>
    <source>
        <strain evidence="13">cv. Finnish</strain>
    </source>
</reference>
<dbReference type="InterPro" id="IPR047664">
    <property type="entry name" value="SWEET"/>
</dbReference>
<keyword evidence="13" id="KW-1185">Reference proteome</keyword>
<organism evidence="12 13">
    <name type="scientific">Zostera marina</name>
    <name type="common">Eelgrass</name>
    <dbReference type="NCBI Taxonomy" id="29655"/>
    <lineage>
        <taxon>Eukaryota</taxon>
        <taxon>Viridiplantae</taxon>
        <taxon>Streptophyta</taxon>
        <taxon>Embryophyta</taxon>
        <taxon>Tracheophyta</taxon>
        <taxon>Spermatophyta</taxon>
        <taxon>Magnoliopsida</taxon>
        <taxon>Liliopsida</taxon>
        <taxon>Zosteraceae</taxon>
        <taxon>Zostera</taxon>
    </lineage>
</organism>
<name>A0A0K9PHD3_ZOSMR</name>
<feature type="transmembrane region" description="Helical" evidence="11">
    <location>
        <begin position="70"/>
        <end position="92"/>
    </location>
</feature>
<evidence type="ECO:0000256" key="9">
    <source>
        <dbReference type="ARBA" id="ARBA00023136"/>
    </source>
</evidence>
<evidence type="ECO:0000256" key="10">
    <source>
        <dbReference type="ARBA" id="ARBA00037238"/>
    </source>
</evidence>
<dbReference type="GO" id="GO:0051119">
    <property type="term" value="F:sugar transmembrane transporter activity"/>
    <property type="evidence" value="ECO:0000318"/>
    <property type="project" value="GO_Central"/>
</dbReference>
<comment type="function">
    <text evidence="11">Mediates both low-affinity uptake and efflux of sugar across the membrane.</text>
</comment>
<dbReference type="EMBL" id="LFYR01000839">
    <property type="protein sequence ID" value="KMZ68371.1"/>
    <property type="molecule type" value="Genomic_DNA"/>
</dbReference>
<comment type="caution">
    <text evidence="12">The sequence shown here is derived from an EMBL/GenBank/DDBJ whole genome shotgun (WGS) entry which is preliminary data.</text>
</comment>
<evidence type="ECO:0000256" key="2">
    <source>
        <dbReference type="ARBA" id="ARBA00007809"/>
    </source>
</evidence>
<feature type="transmembrane region" description="Helical" evidence="11">
    <location>
        <begin position="15"/>
        <end position="35"/>
    </location>
</feature>
<dbReference type="FunFam" id="1.20.1280.290:FF:000003">
    <property type="entry name" value="Bidirectional sugar transporter SWEET"/>
    <property type="match status" value="1"/>
</dbReference>
<dbReference type="PANTHER" id="PTHR10791">
    <property type="entry name" value="RAG1-ACTIVATING PROTEIN 1"/>
    <property type="match status" value="1"/>
</dbReference>
<dbReference type="FunFam" id="1.20.1280.290:FF:000001">
    <property type="entry name" value="Bidirectional sugar transporter SWEET"/>
    <property type="match status" value="1"/>
</dbReference>
<dbReference type="GO" id="GO:0016020">
    <property type="term" value="C:membrane"/>
    <property type="evidence" value="ECO:0000318"/>
    <property type="project" value="GO_Central"/>
</dbReference>
<feature type="transmembrane region" description="Helical" evidence="11">
    <location>
        <begin position="163"/>
        <end position="185"/>
    </location>
</feature>
<dbReference type="InterPro" id="IPR004316">
    <property type="entry name" value="SWEET_rpt"/>
</dbReference>
<evidence type="ECO:0000256" key="4">
    <source>
        <dbReference type="ARBA" id="ARBA00022475"/>
    </source>
</evidence>
<keyword evidence="7" id="KW-0677">Repeat</keyword>
<dbReference type="AlphaFoldDB" id="A0A0K9PHD3"/>
<evidence type="ECO:0000256" key="5">
    <source>
        <dbReference type="ARBA" id="ARBA00022597"/>
    </source>
</evidence>
<dbReference type="Proteomes" id="UP000036987">
    <property type="component" value="Unassembled WGS sequence"/>
</dbReference>
<keyword evidence="4" id="KW-1003">Cell membrane</keyword>
<keyword evidence="8 11" id="KW-1133">Transmembrane helix</keyword>
<keyword evidence="5 11" id="KW-0762">Sugar transport</keyword>
<evidence type="ECO:0000256" key="7">
    <source>
        <dbReference type="ARBA" id="ARBA00022737"/>
    </source>
</evidence>
<evidence type="ECO:0000256" key="1">
    <source>
        <dbReference type="ARBA" id="ARBA00004651"/>
    </source>
</evidence>
<feature type="transmembrane region" description="Helical" evidence="11">
    <location>
        <begin position="191"/>
        <end position="212"/>
    </location>
</feature>
<feature type="transmembrane region" description="Helical" evidence="11">
    <location>
        <begin position="104"/>
        <end position="124"/>
    </location>
</feature>
<protein>
    <recommendedName>
        <fullName evidence="11">Bidirectional sugar transporter SWEET</fullName>
    </recommendedName>
</protein>
<dbReference type="OrthoDB" id="409725at2759"/>
<evidence type="ECO:0000256" key="6">
    <source>
        <dbReference type="ARBA" id="ARBA00022692"/>
    </source>
</evidence>
<proteinExistence type="inferred from homology"/>
<dbReference type="STRING" id="29655.A0A0K9PHD3"/>
<comment type="subcellular location">
    <subcellularLocation>
        <location evidence="1 11">Cell membrane</location>
        <topology evidence="1 11">Multi-pass membrane protein</topology>
    </subcellularLocation>
</comment>
<comment type="function">
    <text evidence="10">Mediates both low-affinity uptake and efflux of sugar across the plasma membrane.</text>
</comment>
<evidence type="ECO:0000313" key="13">
    <source>
        <dbReference type="Proteomes" id="UP000036987"/>
    </source>
</evidence>
<feature type="transmembrane region" description="Helical" evidence="11">
    <location>
        <begin position="130"/>
        <end position="156"/>
    </location>
</feature>
<keyword evidence="6 11" id="KW-0812">Transmembrane</keyword>
<evidence type="ECO:0000256" key="8">
    <source>
        <dbReference type="ARBA" id="ARBA00022989"/>
    </source>
</evidence>
<dbReference type="GO" id="GO:0005886">
    <property type="term" value="C:plasma membrane"/>
    <property type="evidence" value="ECO:0007669"/>
    <property type="project" value="UniProtKB-SubCell"/>
</dbReference>
<evidence type="ECO:0000256" key="11">
    <source>
        <dbReference type="RuleBase" id="RU910715"/>
    </source>
</evidence>
<sequence>MAIGVGNPWAFTAGVFGNVISFMVFFAPVPIFLRICRRKSTESFDSLPYVVPLLSAMIWLYFAFLTSDVLLMSINSAGIIVEGTYVLIFLYYADKHARALTLKLVMCLNVGVFGSLLVLTLILAKGNTRINIIGWAGSTFAVSVFMSPLSVIRLVIKTKSVEFMPFTLSVFLTLSATAWFAYGILRNDFYVAIPNVVGFIFGMVQMIVFVIYKDEKKVISSEENNNNIAKVGITSQSINMQDYVINSIV</sequence>
<dbReference type="Pfam" id="PF03083">
    <property type="entry name" value="MtN3_slv"/>
    <property type="match status" value="2"/>
</dbReference>
<dbReference type="GO" id="GO:0008643">
    <property type="term" value="P:carbohydrate transport"/>
    <property type="evidence" value="ECO:0000318"/>
    <property type="project" value="GO_Central"/>
</dbReference>
<dbReference type="Gene3D" id="1.20.1280.290">
    <property type="match status" value="2"/>
</dbReference>